<geneLocation type="plasmid" evidence="1 2">
    <name>pSCATT</name>
</geneLocation>
<evidence type="ECO:0000313" key="1">
    <source>
        <dbReference type="EMBL" id="AEW99703.1"/>
    </source>
</evidence>
<proteinExistence type="predicted"/>
<dbReference type="EMBL" id="CP003229">
    <property type="protein sequence ID" value="AEW99703.1"/>
    <property type="molecule type" value="Genomic_DNA"/>
</dbReference>
<dbReference type="HOGENOM" id="CLU_1814697_0_0_11"/>
<name>G8XGQ4_STREN</name>
<dbReference type="KEGG" id="scy:SCATT_p15100"/>
<dbReference type="Proteomes" id="UP000007842">
    <property type="component" value="Plasmid pSCATT"/>
</dbReference>
<reference evidence="2" key="1">
    <citation type="submission" date="2011-12" db="EMBL/GenBank/DDBJ databases">
        <title>Complete genome sequence of Streptomyces cattleya strain DSM 46488.</title>
        <authorList>
            <person name="Ou H.-Y."/>
            <person name="Li P."/>
            <person name="Zhao C."/>
            <person name="O'Hagan D."/>
            <person name="Deng Z."/>
        </authorList>
    </citation>
    <scope>NUCLEOTIDE SEQUENCE [LARGE SCALE GENOMIC DNA]</scope>
    <source>
        <strain evidence="2">ATCC 35852 / DSM 46488 / JCM 4925 / NBRC 14057 / NRRL 8057</strain>
        <plasmid evidence="2">Plasmid pSCATT</plasmid>
    </source>
</reference>
<protein>
    <submittedName>
        <fullName evidence="1">Uncharacterized protein</fullName>
    </submittedName>
</protein>
<keyword evidence="2" id="KW-1185">Reference proteome</keyword>
<accession>G8XGQ4</accession>
<organism evidence="1 2">
    <name type="scientific">Streptantibioticus cattleyicolor (strain ATCC 35852 / DSM 46488 / JCM 4925 / NBRC 14057 / NRRL 8057)</name>
    <name type="common">Streptomyces cattleya</name>
    <dbReference type="NCBI Taxonomy" id="1003195"/>
    <lineage>
        <taxon>Bacteria</taxon>
        <taxon>Bacillati</taxon>
        <taxon>Actinomycetota</taxon>
        <taxon>Actinomycetes</taxon>
        <taxon>Kitasatosporales</taxon>
        <taxon>Streptomycetaceae</taxon>
        <taxon>Streptantibioticus</taxon>
    </lineage>
</organism>
<sequence length="142" mass="14143">MPHTSVPVAEPVSSAELSVASVVAVRAGGAAACVAGAAGRVAAGAGLDGADGDGELLGVTVAVALGFGDMEPAEADGAGVVVVGSQAARHKAAAQATAASRERMEFMIRTVVFEMPAPGRSGWVVMFRFRPARPPGAVPYRT</sequence>
<keyword evidence="1" id="KW-0614">Plasmid</keyword>
<evidence type="ECO:0000313" key="2">
    <source>
        <dbReference type="Proteomes" id="UP000007842"/>
    </source>
</evidence>
<dbReference type="AlphaFoldDB" id="G8XGQ4"/>
<gene>
    <name evidence="1" type="ordered locus">SCATT_p15100</name>
</gene>